<evidence type="ECO:0008006" key="4">
    <source>
        <dbReference type="Google" id="ProtNLM"/>
    </source>
</evidence>
<organism evidence="2 3">
    <name type="scientific">Luedemannella flava</name>
    <dbReference type="NCBI Taxonomy" id="349316"/>
    <lineage>
        <taxon>Bacteria</taxon>
        <taxon>Bacillati</taxon>
        <taxon>Actinomycetota</taxon>
        <taxon>Actinomycetes</taxon>
        <taxon>Micromonosporales</taxon>
        <taxon>Micromonosporaceae</taxon>
        <taxon>Luedemannella</taxon>
    </lineage>
</organism>
<evidence type="ECO:0000313" key="3">
    <source>
        <dbReference type="Proteomes" id="UP001500218"/>
    </source>
</evidence>
<accession>A0ABN2MCA9</accession>
<protein>
    <recommendedName>
        <fullName evidence="4">EcsC family protein</fullName>
    </recommendedName>
</protein>
<evidence type="ECO:0000313" key="2">
    <source>
        <dbReference type="EMBL" id="GAA1820308.1"/>
    </source>
</evidence>
<gene>
    <name evidence="2" type="ORF">GCM10009682_45800</name>
</gene>
<dbReference type="EMBL" id="BAAALT010000172">
    <property type="protein sequence ID" value="GAA1820308.1"/>
    <property type="molecule type" value="Genomic_DNA"/>
</dbReference>
<feature type="region of interest" description="Disordered" evidence="1">
    <location>
        <begin position="1"/>
        <end position="45"/>
    </location>
</feature>
<keyword evidence="3" id="KW-1185">Reference proteome</keyword>
<reference evidence="2 3" key="1">
    <citation type="journal article" date="2019" name="Int. J. Syst. Evol. Microbiol.">
        <title>The Global Catalogue of Microorganisms (GCM) 10K type strain sequencing project: providing services to taxonomists for standard genome sequencing and annotation.</title>
        <authorList>
            <consortium name="The Broad Institute Genomics Platform"/>
            <consortium name="The Broad Institute Genome Sequencing Center for Infectious Disease"/>
            <person name="Wu L."/>
            <person name="Ma J."/>
        </authorList>
    </citation>
    <scope>NUCLEOTIDE SEQUENCE [LARGE SCALE GENOMIC DNA]</scope>
    <source>
        <strain evidence="2 3">JCM 13250</strain>
    </source>
</reference>
<sequence>MTKHEEVPDVTSGTAVPGTGAGSGSGSDHRSDPGDAGAVDVKPGVAVPAPRTELAGTAAAGAAADAPVVGEVVAGATAAGDGVGADGTVADSTVADSIGVGGTGAGGAGAGNPDEAVADALARLTADDLAPKERRRLLGQLAGAMRQRGFRDMFRPKAAMGWLSDLVADVAPRIPMRNAATLRAHFPGASDAEIADKLVRNAARATAAIGAVGGGVAAVEWAAPPALLTAPVLLAAETVAVVAVEIKLIGELQEIHGLPIAATGKYRAVALVQAWAARRGVNLLVPGRGAAAALGTAARLELRDRLLRRFGRNLTTLGPVLTGAAVAAFLNRRATQRLAEEVRADLARQRRTAIEG</sequence>
<proteinExistence type="predicted"/>
<evidence type="ECO:0000256" key="1">
    <source>
        <dbReference type="SAM" id="MobiDB-lite"/>
    </source>
</evidence>
<dbReference type="Proteomes" id="UP001500218">
    <property type="component" value="Unassembled WGS sequence"/>
</dbReference>
<comment type="caution">
    <text evidence="2">The sequence shown here is derived from an EMBL/GenBank/DDBJ whole genome shotgun (WGS) entry which is preliminary data.</text>
</comment>
<name>A0ABN2MCA9_9ACTN</name>